<organism evidence="1 2">
    <name type="scientific">Dactylonectria macrodidyma</name>
    <dbReference type="NCBI Taxonomy" id="307937"/>
    <lineage>
        <taxon>Eukaryota</taxon>
        <taxon>Fungi</taxon>
        <taxon>Dikarya</taxon>
        <taxon>Ascomycota</taxon>
        <taxon>Pezizomycotina</taxon>
        <taxon>Sordariomycetes</taxon>
        <taxon>Hypocreomycetidae</taxon>
        <taxon>Hypocreales</taxon>
        <taxon>Nectriaceae</taxon>
        <taxon>Dactylonectria</taxon>
    </lineage>
</organism>
<dbReference type="EMBL" id="JAGMUV010000028">
    <property type="protein sequence ID" value="KAH7117413.1"/>
    <property type="molecule type" value="Genomic_DNA"/>
</dbReference>
<dbReference type="SUPFAM" id="SSF50978">
    <property type="entry name" value="WD40 repeat-like"/>
    <property type="match status" value="1"/>
</dbReference>
<comment type="caution">
    <text evidence="1">The sequence shown here is derived from an EMBL/GenBank/DDBJ whole genome shotgun (WGS) entry which is preliminary data.</text>
</comment>
<proteinExistence type="predicted"/>
<gene>
    <name evidence="1" type="ORF">EDB81DRAFT_243702</name>
</gene>
<evidence type="ECO:0000313" key="2">
    <source>
        <dbReference type="Proteomes" id="UP000738349"/>
    </source>
</evidence>
<reference evidence="1" key="1">
    <citation type="journal article" date="2021" name="Nat. Commun.">
        <title>Genetic determinants of endophytism in the Arabidopsis root mycobiome.</title>
        <authorList>
            <person name="Mesny F."/>
            <person name="Miyauchi S."/>
            <person name="Thiergart T."/>
            <person name="Pickel B."/>
            <person name="Atanasova L."/>
            <person name="Karlsson M."/>
            <person name="Huettel B."/>
            <person name="Barry K.W."/>
            <person name="Haridas S."/>
            <person name="Chen C."/>
            <person name="Bauer D."/>
            <person name="Andreopoulos W."/>
            <person name="Pangilinan J."/>
            <person name="LaButti K."/>
            <person name="Riley R."/>
            <person name="Lipzen A."/>
            <person name="Clum A."/>
            <person name="Drula E."/>
            <person name="Henrissat B."/>
            <person name="Kohler A."/>
            <person name="Grigoriev I.V."/>
            <person name="Martin F.M."/>
            <person name="Hacquard S."/>
        </authorList>
    </citation>
    <scope>NUCLEOTIDE SEQUENCE</scope>
    <source>
        <strain evidence="1">MPI-CAGE-AT-0147</strain>
    </source>
</reference>
<dbReference type="InterPro" id="IPR036322">
    <property type="entry name" value="WD40_repeat_dom_sf"/>
</dbReference>
<dbReference type="Gene3D" id="2.130.10.10">
    <property type="entry name" value="YVTN repeat-like/Quinoprotein amine dehydrogenase"/>
    <property type="match status" value="1"/>
</dbReference>
<protein>
    <submittedName>
        <fullName evidence="1">Uncharacterized protein</fullName>
    </submittedName>
</protein>
<dbReference type="AlphaFoldDB" id="A0A9P9DE04"/>
<name>A0A9P9DE04_9HYPO</name>
<accession>A0A9P9DE04</accession>
<dbReference type="InterPro" id="IPR015943">
    <property type="entry name" value="WD40/YVTN_repeat-like_dom_sf"/>
</dbReference>
<dbReference type="Proteomes" id="UP000738349">
    <property type="component" value="Unassembled WGS sequence"/>
</dbReference>
<keyword evidence="2" id="KW-1185">Reference proteome</keyword>
<evidence type="ECO:0000313" key="1">
    <source>
        <dbReference type="EMBL" id="KAH7117413.1"/>
    </source>
</evidence>
<sequence>MIMNFKSSRQDIQFRGRILCSEGLRGIVTYATTGRCEATLESHIHSVHPVTFSPDIQRLASASVDSDIKDLAPPEFACLLPPGDQRATPTGFWARMLVIPILYSQLLECNSTVTQRRNRMDPYFISWANTFSDPLTSSGDPFPRIGTTVSIIFPICSDLFRFGHSSWTTRAYPVAFGGAFLIS</sequence>